<reference evidence="3" key="1">
    <citation type="submission" date="2018-06" db="EMBL/GenBank/DDBJ databases">
        <title>Description of a new Polynucleobacter species.</title>
        <authorList>
            <person name="Hahn M.W."/>
        </authorList>
    </citation>
    <scope>NUCLEOTIDE SEQUENCE [LARGE SCALE GENOMIC DNA]</scope>
    <source>
        <strain evidence="3">MG-25-Pas1-D2</strain>
    </source>
</reference>
<dbReference type="Gene3D" id="3.30.470.10">
    <property type="match status" value="1"/>
</dbReference>
<name>A0A2Z4JSL0_9BURK</name>
<dbReference type="InterPro" id="IPR019999">
    <property type="entry name" value="Anth_synth_I-like"/>
</dbReference>
<evidence type="ECO:0000313" key="3">
    <source>
        <dbReference type="Proteomes" id="UP000248592"/>
    </source>
</evidence>
<sequence length="608" mass="67542">MILLDDSQSTVSNPTSRLYQDPIQHWCIYPSARPEENEAAIEQVFKELAQASARGEYLVTALAYELGLHFQGLKPPLRDHPLIEAWSFKNYEALSKPAVDQFLAARISHLPENETFAGVADLNTSIDFEQFSSDLNQIREWILAGDVYQINHTYRLGGQVYGSPLALYSRLRKRQPGRFGAFIQSSGRSILSHSPELFIQRSGDTLTAMPMKGTASALNSNGTELSEDPKNQAENVMIVDLLRNDLGRIAQTGSVKVSKLFEVARHGDVLQMTSTVEAQLKRGAEFLDILRAVFPCGSVTGAPKKRSMEIIQGLEPSRDYYCGAIGWLDPDHRFALSVPIRTLEIDHANYNHASLTMGVGAGITIESKPDAEWQECAIKSVFLTELPSSVGLFETILIKHGEVQLIESHLDRLAHSAQYLGIPFDRPVAKNYILQAWRDFSLGSNPSSQYRLRVDLSPIGKLTHSTSELSPLSESVKLFWAKDILADPAYSVMQSQDCLLQHKSHSRTWYDRAWRLAETHGGFDALFTNEAGFVTEGGRSSIFIRKPNMTEWLTPPLTAGLLPGVMRAQILGDPSWNAREANLTIEDVLMADKIVITNALRGAVPAHL</sequence>
<dbReference type="GO" id="GO:0046820">
    <property type="term" value="F:4-amino-4-deoxychorismate synthase activity"/>
    <property type="evidence" value="ECO:0007669"/>
    <property type="project" value="TreeGrafter"/>
</dbReference>
<dbReference type="Gene3D" id="3.20.10.10">
    <property type="entry name" value="D-amino Acid Aminotransferase, subunit A, domain 2"/>
    <property type="match status" value="1"/>
</dbReference>
<accession>A0A2Z4JSL0</accession>
<proteinExistence type="predicted"/>
<dbReference type="PANTHER" id="PTHR11236:SF50">
    <property type="entry name" value="AMINODEOXYCHORISMATE SYNTHASE COMPONENT 1"/>
    <property type="match status" value="1"/>
</dbReference>
<evidence type="ECO:0000313" key="2">
    <source>
        <dbReference type="EMBL" id="AWW49848.1"/>
    </source>
</evidence>
<dbReference type="RefSeq" id="WP_112294701.1">
    <property type="nucleotide sequence ID" value="NZ_CBCSBS010000001.1"/>
</dbReference>
<dbReference type="InterPro" id="IPR043132">
    <property type="entry name" value="BCAT-like_C"/>
</dbReference>
<gene>
    <name evidence="2" type="ORF">Pas1_05345</name>
</gene>
<dbReference type="SUPFAM" id="SSF56752">
    <property type="entry name" value="D-aminoacid aminotransferase-like PLP-dependent enzymes"/>
    <property type="match status" value="1"/>
</dbReference>
<dbReference type="InterPro" id="IPR001544">
    <property type="entry name" value="Aminotrans_IV"/>
</dbReference>
<dbReference type="GO" id="GO:0000162">
    <property type="term" value="P:L-tryptophan biosynthetic process"/>
    <property type="evidence" value="ECO:0007669"/>
    <property type="project" value="TreeGrafter"/>
</dbReference>
<dbReference type="InterPro" id="IPR043131">
    <property type="entry name" value="BCAT-like_N"/>
</dbReference>
<dbReference type="EMBL" id="CP030085">
    <property type="protein sequence ID" value="AWW49848.1"/>
    <property type="molecule type" value="Genomic_DNA"/>
</dbReference>
<dbReference type="Pfam" id="PF00425">
    <property type="entry name" value="Chorismate_bind"/>
    <property type="match status" value="1"/>
</dbReference>
<dbReference type="Proteomes" id="UP000248592">
    <property type="component" value="Chromosome"/>
</dbReference>
<evidence type="ECO:0000259" key="1">
    <source>
        <dbReference type="Pfam" id="PF00425"/>
    </source>
</evidence>
<protein>
    <submittedName>
        <fullName evidence="2">Bifunctional aminodeoxychorismate synthase component I/aminodeoxychorismate lyase</fullName>
    </submittedName>
</protein>
<keyword evidence="2" id="KW-0456">Lyase</keyword>
<dbReference type="GO" id="GO:0016829">
    <property type="term" value="F:lyase activity"/>
    <property type="evidence" value="ECO:0007669"/>
    <property type="project" value="UniProtKB-KW"/>
</dbReference>
<dbReference type="AlphaFoldDB" id="A0A2Z4JSL0"/>
<dbReference type="PANTHER" id="PTHR11236">
    <property type="entry name" value="AMINOBENZOATE/ANTHRANILATE SYNTHASE"/>
    <property type="match status" value="1"/>
</dbReference>
<dbReference type="InterPro" id="IPR005801">
    <property type="entry name" value="ADC_synthase"/>
</dbReference>
<dbReference type="Pfam" id="PF01063">
    <property type="entry name" value="Aminotran_4"/>
    <property type="match status" value="1"/>
</dbReference>
<dbReference type="PRINTS" id="PR00095">
    <property type="entry name" value="ANTSNTHASEI"/>
</dbReference>
<dbReference type="Gene3D" id="3.60.120.10">
    <property type="entry name" value="Anthranilate synthase"/>
    <property type="match status" value="1"/>
</dbReference>
<dbReference type="SUPFAM" id="SSF56322">
    <property type="entry name" value="ADC synthase"/>
    <property type="match status" value="1"/>
</dbReference>
<dbReference type="InterPro" id="IPR036038">
    <property type="entry name" value="Aminotransferase-like"/>
</dbReference>
<dbReference type="InterPro" id="IPR015890">
    <property type="entry name" value="Chorismate_C"/>
</dbReference>
<feature type="domain" description="Chorismate-utilising enzyme C-terminal" evidence="1">
    <location>
        <begin position="128"/>
        <end position="379"/>
    </location>
</feature>
<organism evidence="2 3">
    <name type="scientific">Polynucleobacter paneuropaeus</name>
    <dbReference type="NCBI Taxonomy" id="2527775"/>
    <lineage>
        <taxon>Bacteria</taxon>
        <taxon>Pseudomonadati</taxon>
        <taxon>Pseudomonadota</taxon>
        <taxon>Betaproteobacteria</taxon>
        <taxon>Burkholderiales</taxon>
        <taxon>Burkholderiaceae</taxon>
        <taxon>Polynucleobacter</taxon>
    </lineage>
</organism>